<protein>
    <submittedName>
        <fullName evidence="2">Uncharacterized protein</fullName>
    </submittedName>
</protein>
<reference evidence="2" key="1">
    <citation type="submission" date="2018-02" db="EMBL/GenBank/DDBJ databases">
        <title>Rhizophora mucronata_Transcriptome.</title>
        <authorList>
            <person name="Meera S.P."/>
            <person name="Sreeshan A."/>
            <person name="Augustine A."/>
        </authorList>
    </citation>
    <scope>NUCLEOTIDE SEQUENCE</scope>
    <source>
        <tissue evidence="2">Leaf</tissue>
    </source>
</reference>
<accession>A0A2P2PG78</accession>
<dbReference type="EMBL" id="GGEC01073213">
    <property type="protein sequence ID" value="MBX53697.1"/>
    <property type="molecule type" value="Transcribed_RNA"/>
</dbReference>
<organism evidence="2">
    <name type="scientific">Rhizophora mucronata</name>
    <name type="common">Asiatic mangrove</name>
    <dbReference type="NCBI Taxonomy" id="61149"/>
    <lineage>
        <taxon>Eukaryota</taxon>
        <taxon>Viridiplantae</taxon>
        <taxon>Streptophyta</taxon>
        <taxon>Embryophyta</taxon>
        <taxon>Tracheophyta</taxon>
        <taxon>Spermatophyta</taxon>
        <taxon>Magnoliopsida</taxon>
        <taxon>eudicotyledons</taxon>
        <taxon>Gunneridae</taxon>
        <taxon>Pentapetalae</taxon>
        <taxon>rosids</taxon>
        <taxon>fabids</taxon>
        <taxon>Malpighiales</taxon>
        <taxon>Rhizophoraceae</taxon>
        <taxon>Rhizophora</taxon>
    </lineage>
</organism>
<feature type="region of interest" description="Disordered" evidence="1">
    <location>
        <begin position="1"/>
        <end position="22"/>
    </location>
</feature>
<dbReference type="AlphaFoldDB" id="A0A2P2PG78"/>
<sequence>MTTTKQITKSWNQTRQKDHSLL</sequence>
<evidence type="ECO:0000313" key="2">
    <source>
        <dbReference type="EMBL" id="MBX53697.1"/>
    </source>
</evidence>
<proteinExistence type="predicted"/>
<evidence type="ECO:0000256" key="1">
    <source>
        <dbReference type="SAM" id="MobiDB-lite"/>
    </source>
</evidence>
<name>A0A2P2PG78_RHIMU</name>
<feature type="compositionally biased region" description="Polar residues" evidence="1">
    <location>
        <begin position="1"/>
        <end position="14"/>
    </location>
</feature>